<sequence length="1026" mass="115269">MTTHNCSSYAELTERRRGLSAQSVMSGVPSRQCADAGRVRPGDVAKPKMSADDLKALGNVHYREKRFGDAVRAYRGAIDLSPGNGVCRSNLAACYFEMGRYDDCIEETRRALDIIRGAMPSGRDEDAKLCDKNRLRIAKALYFKGNFSECLSELSVLLSTEAVQKEVLDLRSSALELARRQAQDESFAESARIDNHRRLLNGLPRYRPHRITNVYEFYPVGHDDATSAMSGAFSDGTPVGNDDPNGLRLRQSVPPREDTRSAMWLSKMDASQLGNLSFFFGGVGDARHVFTTLMDVQRQMKAMTRDGEWPASDHPIWSELRVSVVLNDIAIPTFARNLIMLYALWELGAYTIEQATAVPDAVELAALIHNVYVSVTLPPYLYDRLMAIIDRLLSLSSPQDVLPFVRISSECWDSVKETLRFWRSDSFVLTTKEMCMSQNWTMADFDPVMMGLCNQDVQNQMNASMELQKRFLTQQVEQLMTPDMLAQFGGGIDKGALVQQMVDKFANTSVAALDGCALESAFIRETKSLWPPTLLAQRDPVVAAAIKAMKQHNPDRAGKLLNSVRQHIYRTWKPNVTLVSREFLELAGRCRFDHDPVAIVAQLYNVAWMKSPEKPESLFDWSAKFFAMAASSVRQLGSRNCIVYEFLPGDMNHAYGTIAIESESRRSLGLPVAFDRIFVSNVPDYTGILPVFVETAPLLKRTANSFINCTVLLNTGLFRDYGECVYSAAAIPSIQDCERYIGMKLQSGSLWKFDPRWGHVGKSPLPYDVGDLASQDELFEWVVRLVLMIAVPPERDARTPMRENYPMNLSYVFRTFERLIAIGYPRHWIATILTRLLENRFSAMAQPPLQSPNPYRASNAKPARVVLDCFLKELRALATLWQPVLRLAVNYPLPELANIHRYVLRDIEYIDCPEASGGCPTSPVMGVLFEPPSSSKRSSSVPSFLRMFTGEPVDRDLVTSTSSRVHAFTVVHFDSALKELAVWLSRDDFAEMKVNRYTVRLFQADGWTAVSSPQPVSDMVESDLTL</sequence>
<dbReference type="InterPro" id="IPR019734">
    <property type="entry name" value="TPR_rpt"/>
</dbReference>
<organism evidence="5 6">
    <name type="scientific">Plasmodiophora brassicae</name>
    <name type="common">Clubroot disease agent</name>
    <dbReference type="NCBI Taxonomy" id="37360"/>
    <lineage>
        <taxon>Eukaryota</taxon>
        <taxon>Sar</taxon>
        <taxon>Rhizaria</taxon>
        <taxon>Endomyxa</taxon>
        <taxon>Phytomyxea</taxon>
        <taxon>Plasmodiophorida</taxon>
        <taxon>Plasmodiophoridae</taxon>
        <taxon>Plasmodiophora</taxon>
    </lineage>
</organism>
<dbReference type="SMART" id="SM00028">
    <property type="entry name" value="TPR"/>
    <property type="match status" value="2"/>
</dbReference>
<dbReference type="AlphaFoldDB" id="A0A3P3YLJ9"/>
<dbReference type="Pfam" id="PF14737">
    <property type="entry name" value="DUF4470"/>
    <property type="match status" value="1"/>
</dbReference>
<dbReference type="InterPro" id="IPR011990">
    <property type="entry name" value="TPR-like_helical_dom_sf"/>
</dbReference>
<dbReference type="GO" id="GO:0051879">
    <property type="term" value="F:Hsp90 protein binding"/>
    <property type="evidence" value="ECO:0007669"/>
    <property type="project" value="TreeGrafter"/>
</dbReference>
<keyword evidence="5" id="KW-0496">Mitochondrion</keyword>
<gene>
    <name evidence="5" type="ORF">PLBR_LOCUS8276</name>
</gene>
<dbReference type="InterPro" id="IPR027974">
    <property type="entry name" value="DUF4470"/>
</dbReference>
<keyword evidence="2 3" id="KW-0802">TPR repeat</keyword>
<dbReference type="Gene3D" id="1.25.40.10">
    <property type="entry name" value="Tetratricopeptide repeat domain"/>
    <property type="match status" value="1"/>
</dbReference>
<dbReference type="PANTHER" id="PTHR22904">
    <property type="entry name" value="TPR REPEAT CONTAINING PROTEIN"/>
    <property type="match status" value="1"/>
</dbReference>
<evidence type="ECO:0000256" key="1">
    <source>
        <dbReference type="ARBA" id="ARBA00022737"/>
    </source>
</evidence>
<dbReference type="Proteomes" id="UP000290189">
    <property type="component" value="Unassembled WGS sequence"/>
</dbReference>
<feature type="domain" description="DUF4470" evidence="4">
    <location>
        <begin position="269"/>
        <end position="348"/>
    </location>
</feature>
<dbReference type="SUPFAM" id="SSF48452">
    <property type="entry name" value="TPR-like"/>
    <property type="match status" value="1"/>
</dbReference>
<proteinExistence type="predicted"/>
<name>A0A3P3YLJ9_PLABS</name>
<protein>
    <recommendedName>
        <fullName evidence="4">DUF4470 domain-containing protein</fullName>
    </recommendedName>
</protein>
<dbReference type="EMBL" id="OVEO01000016">
    <property type="protein sequence ID" value="SPR01061.1"/>
    <property type="molecule type" value="Genomic_DNA"/>
</dbReference>
<dbReference type="PANTHER" id="PTHR22904:SF523">
    <property type="entry name" value="STRESS-INDUCED-PHOSPHOPROTEIN 1"/>
    <property type="match status" value="1"/>
</dbReference>
<dbReference type="PROSITE" id="PS50005">
    <property type="entry name" value="TPR"/>
    <property type="match status" value="1"/>
</dbReference>
<geneLocation type="mitochondrion" evidence="5"/>
<accession>A0A3P3YLJ9</accession>
<dbReference type="Pfam" id="PF14559">
    <property type="entry name" value="TPR_19"/>
    <property type="match status" value="1"/>
</dbReference>
<evidence type="ECO:0000256" key="2">
    <source>
        <dbReference type="ARBA" id="ARBA00022803"/>
    </source>
</evidence>
<feature type="repeat" description="TPR" evidence="3">
    <location>
        <begin position="51"/>
        <end position="84"/>
    </location>
</feature>
<evidence type="ECO:0000313" key="6">
    <source>
        <dbReference type="Proteomes" id="UP000290189"/>
    </source>
</evidence>
<reference evidence="5 6" key="1">
    <citation type="submission" date="2018-03" db="EMBL/GenBank/DDBJ databases">
        <authorList>
            <person name="Fogelqvist J."/>
        </authorList>
    </citation>
    <scope>NUCLEOTIDE SEQUENCE [LARGE SCALE GENOMIC DNA]</scope>
</reference>
<evidence type="ECO:0000313" key="5">
    <source>
        <dbReference type="EMBL" id="SPR01061.1"/>
    </source>
</evidence>
<evidence type="ECO:0000256" key="3">
    <source>
        <dbReference type="PROSITE-ProRule" id="PRU00339"/>
    </source>
</evidence>
<keyword evidence="1" id="KW-0677">Repeat</keyword>
<evidence type="ECO:0000259" key="4">
    <source>
        <dbReference type="Pfam" id="PF14737"/>
    </source>
</evidence>